<sequence length="289" mass="33073">MKTVQEEKQILEELAISYKRLTVILHQAKWSVFCPESYAMLEKISTRYTQVGFVKVDVDEIRTVDHITTPVVMLYIGDVMVDILQETDIINLEKTLVKWLRIGDPAYRHHYTSELLVQNTASAKLDELMEVMNSTDIANAFEKNANFLRHIVQLFKFILNLLTFFASSPDHALSEELNSWLMKLLETTASRLEVHSFQVEMTCDGCSSQVRRVLSRLNGAVNAYQRCSAMMFDRLTIFADDNPGSIAEITFDMPSNIVNVKTKLNKDQIMSQLQKTCKPCEYVSSRPSV</sequence>
<keyword evidence="1" id="KW-0813">Transport</keyword>
<dbReference type="EMBL" id="KL363221">
    <property type="protein sequence ID" value="KFD53015.1"/>
    <property type="molecule type" value="Genomic_DNA"/>
</dbReference>
<evidence type="ECO:0000313" key="12">
    <source>
        <dbReference type="EMBL" id="KFD53015.1"/>
    </source>
</evidence>
<keyword evidence="13" id="KW-1185">Reference proteome</keyword>
<accession>A0A085M719</accession>
<dbReference type="AlphaFoldDB" id="A0A085M719"/>
<reference evidence="12 13" key="1">
    <citation type="journal article" date="2014" name="Nat. Genet.">
        <title>Genome and transcriptome of the porcine whipworm Trichuris suis.</title>
        <authorList>
            <person name="Jex A.R."/>
            <person name="Nejsum P."/>
            <person name="Schwarz E.M."/>
            <person name="Hu L."/>
            <person name="Young N.D."/>
            <person name="Hall R.S."/>
            <person name="Korhonen P.K."/>
            <person name="Liao S."/>
            <person name="Thamsborg S."/>
            <person name="Xia J."/>
            <person name="Xu P."/>
            <person name="Wang S."/>
            <person name="Scheerlinck J.P."/>
            <person name="Hofmann A."/>
            <person name="Sternberg P.W."/>
            <person name="Wang J."/>
            <person name="Gasser R.B."/>
        </authorList>
    </citation>
    <scope>NUCLEOTIDE SEQUENCE [LARGE SCALE GENOMIC DNA]</scope>
    <source>
        <strain evidence="12">DCEP-RM93M</strain>
    </source>
</reference>
<keyword evidence="6" id="KW-0143">Chaperone</keyword>
<dbReference type="PANTHER" id="PTHR46365:SF1">
    <property type="entry name" value="COPPER TRANSPORT PROTEIN ATOX1"/>
    <property type="match status" value="1"/>
</dbReference>
<evidence type="ECO:0000256" key="8">
    <source>
        <dbReference type="ARBA" id="ARBA00038171"/>
    </source>
</evidence>
<dbReference type="InterPro" id="IPR051881">
    <property type="entry name" value="Copper_transport_ATOX1-like"/>
</dbReference>
<keyword evidence="3" id="KW-0187">Copper transport</keyword>
<evidence type="ECO:0000256" key="1">
    <source>
        <dbReference type="ARBA" id="ARBA00022448"/>
    </source>
</evidence>
<evidence type="ECO:0000313" key="13">
    <source>
        <dbReference type="Proteomes" id="UP000030764"/>
    </source>
</evidence>
<dbReference type="InterPro" id="IPR006121">
    <property type="entry name" value="HMA_dom"/>
</dbReference>
<keyword evidence="4" id="KW-0186">Copper</keyword>
<evidence type="ECO:0000256" key="5">
    <source>
        <dbReference type="ARBA" id="ARBA00023065"/>
    </source>
</evidence>
<evidence type="ECO:0000256" key="2">
    <source>
        <dbReference type="ARBA" id="ARBA00022723"/>
    </source>
</evidence>
<comment type="function">
    <text evidence="7">Binds and deliver cytosolic copper to the copper ATPase proteins. May be important in cellular antioxidant defense.</text>
</comment>
<dbReference type="GO" id="GO:0046872">
    <property type="term" value="F:metal ion binding"/>
    <property type="evidence" value="ECO:0007669"/>
    <property type="project" value="UniProtKB-KW"/>
</dbReference>
<protein>
    <recommendedName>
        <fullName evidence="9">Copper transport protein ATOX1</fullName>
    </recommendedName>
    <alternativeName>
        <fullName evidence="10">Metal transport protein ATX1</fullName>
    </alternativeName>
</protein>
<evidence type="ECO:0000256" key="11">
    <source>
        <dbReference type="ARBA" id="ARBA00046351"/>
    </source>
</evidence>
<dbReference type="Proteomes" id="UP000030764">
    <property type="component" value="Unassembled WGS sequence"/>
</dbReference>
<evidence type="ECO:0000256" key="10">
    <source>
        <dbReference type="ARBA" id="ARBA00043201"/>
    </source>
</evidence>
<evidence type="ECO:0000256" key="3">
    <source>
        <dbReference type="ARBA" id="ARBA00022796"/>
    </source>
</evidence>
<gene>
    <name evidence="12" type="ORF">M513_06131</name>
</gene>
<dbReference type="GO" id="GO:0005829">
    <property type="term" value="C:cytosol"/>
    <property type="evidence" value="ECO:0007669"/>
    <property type="project" value="TreeGrafter"/>
</dbReference>
<proteinExistence type="inferred from homology"/>
<organism evidence="12 13">
    <name type="scientific">Trichuris suis</name>
    <name type="common">pig whipworm</name>
    <dbReference type="NCBI Taxonomy" id="68888"/>
    <lineage>
        <taxon>Eukaryota</taxon>
        <taxon>Metazoa</taxon>
        <taxon>Ecdysozoa</taxon>
        <taxon>Nematoda</taxon>
        <taxon>Enoplea</taxon>
        <taxon>Dorylaimia</taxon>
        <taxon>Trichinellida</taxon>
        <taxon>Trichuridae</taxon>
        <taxon>Trichuris</taxon>
    </lineage>
</organism>
<keyword evidence="5" id="KW-0406">Ion transport</keyword>
<dbReference type="Gene3D" id="3.40.30.10">
    <property type="entry name" value="Glutaredoxin"/>
    <property type="match status" value="1"/>
</dbReference>
<dbReference type="CDD" id="cd00371">
    <property type="entry name" value="HMA"/>
    <property type="match status" value="1"/>
</dbReference>
<dbReference type="SUPFAM" id="SSF52833">
    <property type="entry name" value="Thioredoxin-like"/>
    <property type="match status" value="1"/>
</dbReference>
<comment type="subunit">
    <text evidence="11">Homodimer. Interacts with ATP7B. Interacts with ATP7A. Interacts (via dimer form) with SLC31A1 (via C-terminal domain); this interaction improves ATOX1 stability and controls intracellular Cu(I) levels.</text>
</comment>
<evidence type="ECO:0000256" key="6">
    <source>
        <dbReference type="ARBA" id="ARBA00023186"/>
    </source>
</evidence>
<keyword evidence="2" id="KW-0479">Metal-binding</keyword>
<dbReference type="GO" id="GO:0006825">
    <property type="term" value="P:copper ion transport"/>
    <property type="evidence" value="ECO:0007669"/>
    <property type="project" value="UniProtKB-KW"/>
</dbReference>
<dbReference type="SUPFAM" id="SSF55008">
    <property type="entry name" value="HMA, heavy metal-associated domain"/>
    <property type="match status" value="1"/>
</dbReference>
<evidence type="ECO:0000256" key="4">
    <source>
        <dbReference type="ARBA" id="ARBA00023008"/>
    </source>
</evidence>
<evidence type="ECO:0000256" key="9">
    <source>
        <dbReference type="ARBA" id="ARBA00040962"/>
    </source>
</evidence>
<dbReference type="Gene3D" id="3.30.70.100">
    <property type="match status" value="1"/>
</dbReference>
<name>A0A085M719_9BILA</name>
<dbReference type="InterPro" id="IPR036163">
    <property type="entry name" value="HMA_dom_sf"/>
</dbReference>
<comment type="similarity">
    <text evidence="8">Belongs to the ATX1 family.</text>
</comment>
<dbReference type="PANTHER" id="PTHR46365">
    <property type="entry name" value="COPPER TRANSPORT PROTEIN ATOX1"/>
    <property type="match status" value="1"/>
</dbReference>
<evidence type="ECO:0000256" key="7">
    <source>
        <dbReference type="ARBA" id="ARBA00037651"/>
    </source>
</evidence>
<dbReference type="InterPro" id="IPR036249">
    <property type="entry name" value="Thioredoxin-like_sf"/>
</dbReference>
<dbReference type="GO" id="GO:0016531">
    <property type="term" value="F:copper chaperone activity"/>
    <property type="evidence" value="ECO:0007669"/>
    <property type="project" value="TreeGrafter"/>
</dbReference>